<evidence type="ECO:0000259" key="6">
    <source>
        <dbReference type="PROSITE" id="PS51192"/>
    </source>
</evidence>
<dbReference type="STRING" id="34508.A0A4U5LYL2"/>
<dbReference type="GO" id="GO:0004386">
    <property type="term" value="F:helicase activity"/>
    <property type="evidence" value="ECO:0007669"/>
    <property type="project" value="UniProtKB-KW"/>
</dbReference>
<dbReference type="GO" id="GO:0003723">
    <property type="term" value="F:RNA binding"/>
    <property type="evidence" value="ECO:0007669"/>
    <property type="project" value="TreeGrafter"/>
</dbReference>
<evidence type="ECO:0000256" key="3">
    <source>
        <dbReference type="ARBA" id="ARBA00022806"/>
    </source>
</evidence>
<dbReference type="PANTHER" id="PTHR18934">
    <property type="entry name" value="ATP-DEPENDENT RNA HELICASE"/>
    <property type="match status" value="1"/>
</dbReference>
<dbReference type="GO" id="GO:0016787">
    <property type="term" value="F:hydrolase activity"/>
    <property type="evidence" value="ECO:0007669"/>
    <property type="project" value="UniProtKB-KW"/>
</dbReference>
<feature type="domain" description="Helicase ATP-binding" evidence="6">
    <location>
        <begin position="61"/>
        <end position="242"/>
    </location>
</feature>
<feature type="domain" description="Helicase C-terminal" evidence="7">
    <location>
        <begin position="281"/>
        <end position="465"/>
    </location>
</feature>
<dbReference type="EMBL" id="AZBU02000011">
    <property type="protein sequence ID" value="TKR61349.1"/>
    <property type="molecule type" value="Genomic_DNA"/>
</dbReference>
<name>A0A4U5LYL2_STECR</name>
<feature type="region of interest" description="Disordered" evidence="5">
    <location>
        <begin position="1"/>
        <end position="21"/>
    </location>
</feature>
<evidence type="ECO:0000313" key="8">
    <source>
        <dbReference type="EMBL" id="TKR61349.1"/>
    </source>
</evidence>
<reference evidence="8 9" key="2">
    <citation type="journal article" date="2019" name="G3 (Bethesda)">
        <title>Hybrid Assembly of the Genome of the Entomopathogenic Nematode Steinernema carpocapsae Identifies the X-Chromosome.</title>
        <authorList>
            <person name="Serra L."/>
            <person name="Macchietto M."/>
            <person name="Macias-Munoz A."/>
            <person name="McGill C.J."/>
            <person name="Rodriguez I.M."/>
            <person name="Rodriguez B."/>
            <person name="Murad R."/>
            <person name="Mortazavi A."/>
        </authorList>
    </citation>
    <scope>NUCLEOTIDE SEQUENCE [LARGE SCALE GENOMIC DNA]</scope>
    <source>
        <strain evidence="8 9">ALL</strain>
    </source>
</reference>
<evidence type="ECO:0000256" key="1">
    <source>
        <dbReference type="ARBA" id="ARBA00022741"/>
    </source>
</evidence>
<dbReference type="InterPro" id="IPR027417">
    <property type="entry name" value="P-loop_NTPase"/>
</dbReference>
<dbReference type="AlphaFoldDB" id="A0A4U5LYL2"/>
<dbReference type="InterPro" id="IPR011545">
    <property type="entry name" value="DEAD/DEAH_box_helicase_dom"/>
</dbReference>
<dbReference type="InterPro" id="IPR014001">
    <property type="entry name" value="Helicase_ATP-bd"/>
</dbReference>
<dbReference type="OrthoDB" id="42344at2759"/>
<dbReference type="Gene3D" id="3.40.50.300">
    <property type="entry name" value="P-loop containing nucleotide triphosphate hydrolases"/>
    <property type="match status" value="2"/>
</dbReference>
<dbReference type="GO" id="GO:0005524">
    <property type="term" value="F:ATP binding"/>
    <property type="evidence" value="ECO:0007669"/>
    <property type="project" value="UniProtKB-KW"/>
</dbReference>
<dbReference type="Proteomes" id="UP000298663">
    <property type="component" value="Unassembled WGS sequence"/>
</dbReference>
<comment type="caution">
    <text evidence="8">The sequence shown here is derived from an EMBL/GenBank/DDBJ whole genome shotgun (WGS) entry which is preliminary data.</text>
</comment>
<evidence type="ECO:0000313" key="9">
    <source>
        <dbReference type="Proteomes" id="UP000298663"/>
    </source>
</evidence>
<organism evidence="8 9">
    <name type="scientific">Steinernema carpocapsae</name>
    <name type="common">Entomopathogenic nematode</name>
    <dbReference type="NCBI Taxonomy" id="34508"/>
    <lineage>
        <taxon>Eukaryota</taxon>
        <taxon>Metazoa</taxon>
        <taxon>Ecdysozoa</taxon>
        <taxon>Nematoda</taxon>
        <taxon>Chromadorea</taxon>
        <taxon>Rhabditida</taxon>
        <taxon>Tylenchina</taxon>
        <taxon>Panagrolaimomorpha</taxon>
        <taxon>Strongyloidoidea</taxon>
        <taxon>Steinernematidae</taxon>
        <taxon>Steinernema</taxon>
    </lineage>
</organism>
<evidence type="ECO:0000256" key="2">
    <source>
        <dbReference type="ARBA" id="ARBA00022801"/>
    </source>
</evidence>
<gene>
    <name evidence="8" type="ORF">L596_028467</name>
</gene>
<dbReference type="SUPFAM" id="SSF52540">
    <property type="entry name" value="P-loop containing nucleoside triphosphate hydrolases"/>
    <property type="match status" value="1"/>
</dbReference>
<evidence type="ECO:0008006" key="10">
    <source>
        <dbReference type="Google" id="ProtNLM"/>
    </source>
</evidence>
<keyword evidence="2" id="KW-0378">Hydrolase</keyword>
<evidence type="ECO:0000256" key="5">
    <source>
        <dbReference type="SAM" id="MobiDB-lite"/>
    </source>
</evidence>
<keyword evidence="4" id="KW-0067">ATP-binding</keyword>
<keyword evidence="9" id="KW-1185">Reference proteome</keyword>
<dbReference type="PROSITE" id="PS51192">
    <property type="entry name" value="HELICASE_ATP_BIND_1"/>
    <property type="match status" value="1"/>
</dbReference>
<sequence>MEHNESNGWGANPSGEFQHEDFTHGDASEVAAEYGAAASSTNEIPPKLILKDELFLEAVNDIVFSNTQVTIVSADPGTGKSTILPFFLTLQYEAHVVVTEPRIEEVDRLYNRAKKLAESSYANIEVLRSTGRKNELRAAARRGPKARLIYATDGKVANSIIHGRLFGVIEDKRDVFRSFLVIDEIHEMNLNMEIIVAKARDYINTLIAVGQAHEFQLFIMSATIQSNGETFKRLQAYLDAGGIDIAFRIIENEPQKEDLIEFSDQPLTVLESGSTEALVSRIEDQVNAIKAVDKDGGILVFVSSMFIAMDLRTCMQHHADVTSVHIVFRGTSATLRQEALNGGPGRIVICSNIAESSTLIQNIDYVIDTGTVRRSRIANEVVTLYEEKISQGEAIFRAARLRRGSPGKVYRLYTIDEFENFSVDPPSQSSREDPRMVVAIFCTRLGLERVSCRILEGYMVSNTTD</sequence>
<evidence type="ECO:0000256" key="4">
    <source>
        <dbReference type="ARBA" id="ARBA00022840"/>
    </source>
</evidence>
<evidence type="ECO:0000259" key="7">
    <source>
        <dbReference type="PROSITE" id="PS51194"/>
    </source>
</evidence>
<accession>A0A4U5LYL2</accession>
<dbReference type="PROSITE" id="PS51194">
    <property type="entry name" value="HELICASE_CTER"/>
    <property type="match status" value="1"/>
</dbReference>
<keyword evidence="1" id="KW-0547">Nucleotide-binding</keyword>
<protein>
    <recommendedName>
        <fullName evidence="10">Helicase ATP-binding domain-containing protein</fullName>
    </recommendedName>
</protein>
<reference evidence="8 9" key="1">
    <citation type="journal article" date="2015" name="Genome Biol.">
        <title>Comparative genomics of Steinernema reveals deeply conserved gene regulatory networks.</title>
        <authorList>
            <person name="Dillman A.R."/>
            <person name="Macchietto M."/>
            <person name="Porter C.F."/>
            <person name="Rogers A."/>
            <person name="Williams B."/>
            <person name="Antoshechkin I."/>
            <person name="Lee M.M."/>
            <person name="Goodwin Z."/>
            <person name="Lu X."/>
            <person name="Lewis E.E."/>
            <person name="Goodrich-Blair H."/>
            <person name="Stock S.P."/>
            <person name="Adams B.J."/>
            <person name="Sternberg P.W."/>
            <person name="Mortazavi A."/>
        </authorList>
    </citation>
    <scope>NUCLEOTIDE SEQUENCE [LARGE SCALE GENOMIC DNA]</scope>
    <source>
        <strain evidence="8 9">ALL</strain>
    </source>
</reference>
<dbReference type="Pfam" id="PF00270">
    <property type="entry name" value="DEAD"/>
    <property type="match status" value="1"/>
</dbReference>
<dbReference type="SMART" id="SM00487">
    <property type="entry name" value="DEXDc"/>
    <property type="match status" value="1"/>
</dbReference>
<dbReference type="InterPro" id="IPR001650">
    <property type="entry name" value="Helicase_C-like"/>
</dbReference>
<dbReference type="PANTHER" id="PTHR18934:SF99">
    <property type="entry name" value="ATP-DEPENDENT RNA HELICASE DHX37-RELATED"/>
    <property type="match status" value="1"/>
</dbReference>
<proteinExistence type="predicted"/>
<keyword evidence="3" id="KW-0347">Helicase</keyword>